<keyword evidence="6 13" id="KW-0441">Lipid A biosynthesis</keyword>
<dbReference type="SUPFAM" id="SSF52540">
    <property type="entry name" value="P-loop containing nucleoside triphosphate hydrolases"/>
    <property type="match status" value="1"/>
</dbReference>
<protein>
    <recommendedName>
        <fullName evidence="4 13">Tetraacyldisaccharide 4'-kinase</fullName>
        <ecNumber evidence="3 13">2.7.1.130</ecNumber>
    </recommendedName>
    <alternativeName>
        <fullName evidence="12 13">Lipid A 4'-kinase</fullName>
    </alternativeName>
</protein>
<evidence type="ECO:0000256" key="3">
    <source>
        <dbReference type="ARBA" id="ARBA00012071"/>
    </source>
</evidence>
<dbReference type="EC" id="2.7.1.130" evidence="3 13"/>
<dbReference type="InterPro" id="IPR003758">
    <property type="entry name" value="LpxK"/>
</dbReference>
<keyword evidence="10 13" id="KW-0067">ATP-binding</keyword>
<comment type="pathway">
    <text evidence="2 13">Glycolipid biosynthesis; lipid IV(A) biosynthesis; lipid IV(A) from (3R)-3-hydroxytetradecanoyl-[acyl-carrier-protein] and UDP-N-acetyl-alpha-D-glucosamine: step 6/6.</text>
</comment>
<proteinExistence type="inferred from homology"/>
<evidence type="ECO:0000313" key="14">
    <source>
        <dbReference type="EMBL" id="MDO6454019.1"/>
    </source>
</evidence>
<evidence type="ECO:0000256" key="13">
    <source>
        <dbReference type="HAMAP-Rule" id="MF_00409"/>
    </source>
</evidence>
<keyword evidence="7 13" id="KW-0808">Transferase</keyword>
<evidence type="ECO:0000256" key="4">
    <source>
        <dbReference type="ARBA" id="ARBA00016436"/>
    </source>
</evidence>
<gene>
    <name evidence="13 14" type="primary">lpxK</name>
    <name evidence="14" type="ORF">Q4490_10625</name>
</gene>
<keyword evidence="11 13" id="KW-0443">Lipid metabolism</keyword>
<evidence type="ECO:0000256" key="2">
    <source>
        <dbReference type="ARBA" id="ARBA00004870"/>
    </source>
</evidence>
<keyword evidence="5 13" id="KW-0444">Lipid biosynthesis</keyword>
<evidence type="ECO:0000256" key="7">
    <source>
        <dbReference type="ARBA" id="ARBA00022679"/>
    </source>
</evidence>
<comment type="similarity">
    <text evidence="13">Belongs to the LpxK family.</text>
</comment>
<evidence type="ECO:0000256" key="11">
    <source>
        <dbReference type="ARBA" id="ARBA00023098"/>
    </source>
</evidence>
<evidence type="ECO:0000256" key="8">
    <source>
        <dbReference type="ARBA" id="ARBA00022741"/>
    </source>
</evidence>
<comment type="caution">
    <text evidence="14">The sequence shown here is derived from an EMBL/GenBank/DDBJ whole genome shotgun (WGS) entry which is preliminary data.</text>
</comment>
<dbReference type="GO" id="GO:0005886">
    <property type="term" value="C:plasma membrane"/>
    <property type="evidence" value="ECO:0007669"/>
    <property type="project" value="TreeGrafter"/>
</dbReference>
<evidence type="ECO:0000256" key="5">
    <source>
        <dbReference type="ARBA" id="ARBA00022516"/>
    </source>
</evidence>
<comment type="function">
    <text evidence="1 13">Transfers the gamma-phosphate of ATP to the 4'-position of a tetraacyldisaccharide 1-phosphate intermediate (termed DS-1-P) to form tetraacyldisaccharide 1,4'-bis-phosphate (lipid IVA).</text>
</comment>
<evidence type="ECO:0000256" key="1">
    <source>
        <dbReference type="ARBA" id="ARBA00002274"/>
    </source>
</evidence>
<dbReference type="Proteomes" id="UP001169862">
    <property type="component" value="Unassembled WGS sequence"/>
</dbReference>
<keyword evidence="9 13" id="KW-0418">Kinase</keyword>
<evidence type="ECO:0000313" key="15">
    <source>
        <dbReference type="Proteomes" id="UP001169862"/>
    </source>
</evidence>
<dbReference type="Pfam" id="PF02606">
    <property type="entry name" value="LpxK"/>
    <property type="match status" value="1"/>
</dbReference>
<dbReference type="CDD" id="cd01983">
    <property type="entry name" value="SIMIBI"/>
    <property type="match status" value="1"/>
</dbReference>
<dbReference type="RefSeq" id="WP_303550469.1">
    <property type="nucleotide sequence ID" value="NZ_JAUOPG010000006.1"/>
</dbReference>
<dbReference type="NCBIfam" id="TIGR00682">
    <property type="entry name" value="lpxK"/>
    <property type="match status" value="1"/>
</dbReference>
<dbReference type="PANTHER" id="PTHR42724:SF1">
    <property type="entry name" value="TETRAACYLDISACCHARIDE 4'-KINASE, MITOCHONDRIAL-RELATED"/>
    <property type="match status" value="1"/>
</dbReference>
<evidence type="ECO:0000256" key="9">
    <source>
        <dbReference type="ARBA" id="ARBA00022777"/>
    </source>
</evidence>
<evidence type="ECO:0000256" key="12">
    <source>
        <dbReference type="ARBA" id="ARBA00029757"/>
    </source>
</evidence>
<dbReference type="HAMAP" id="MF_00409">
    <property type="entry name" value="LpxK"/>
    <property type="match status" value="1"/>
</dbReference>
<dbReference type="AlphaFoldDB" id="A0AAW7XID1"/>
<dbReference type="GO" id="GO:0009029">
    <property type="term" value="F:lipid-A 4'-kinase activity"/>
    <property type="evidence" value="ECO:0007669"/>
    <property type="project" value="UniProtKB-UniRule"/>
</dbReference>
<keyword evidence="8 13" id="KW-0547">Nucleotide-binding</keyword>
<reference evidence="14" key="1">
    <citation type="submission" date="2023-07" db="EMBL/GenBank/DDBJ databases">
        <title>Genome content predicts the carbon catabolic preferences of heterotrophic bacteria.</title>
        <authorList>
            <person name="Gralka M."/>
        </authorList>
    </citation>
    <scope>NUCLEOTIDE SEQUENCE</scope>
    <source>
        <strain evidence="14">I2M16</strain>
    </source>
</reference>
<dbReference type="GO" id="GO:0009245">
    <property type="term" value="P:lipid A biosynthetic process"/>
    <property type="evidence" value="ECO:0007669"/>
    <property type="project" value="UniProtKB-UniRule"/>
</dbReference>
<dbReference type="InterPro" id="IPR027417">
    <property type="entry name" value="P-loop_NTPase"/>
</dbReference>
<name>A0AAW7XID1_9GAMM</name>
<organism evidence="14 15">
    <name type="scientific">Neptunomonas phycophila</name>
    <dbReference type="NCBI Taxonomy" id="1572645"/>
    <lineage>
        <taxon>Bacteria</taxon>
        <taxon>Pseudomonadati</taxon>
        <taxon>Pseudomonadota</taxon>
        <taxon>Gammaproteobacteria</taxon>
        <taxon>Oceanospirillales</taxon>
        <taxon>Oceanospirillaceae</taxon>
        <taxon>Neptunomonas</taxon>
    </lineage>
</organism>
<accession>A0AAW7XID1</accession>
<comment type="catalytic activity">
    <reaction evidence="13">
        <text>a lipid A disaccharide + ATP = a lipid IVA + ADP + H(+)</text>
        <dbReference type="Rhea" id="RHEA:67840"/>
        <dbReference type="ChEBI" id="CHEBI:15378"/>
        <dbReference type="ChEBI" id="CHEBI:30616"/>
        <dbReference type="ChEBI" id="CHEBI:176343"/>
        <dbReference type="ChEBI" id="CHEBI:176425"/>
        <dbReference type="ChEBI" id="CHEBI:456216"/>
        <dbReference type="EC" id="2.7.1.130"/>
    </reaction>
</comment>
<dbReference type="EMBL" id="JAUOPG010000006">
    <property type="protein sequence ID" value="MDO6454019.1"/>
    <property type="molecule type" value="Genomic_DNA"/>
</dbReference>
<evidence type="ECO:0000256" key="6">
    <source>
        <dbReference type="ARBA" id="ARBA00022556"/>
    </source>
</evidence>
<dbReference type="PANTHER" id="PTHR42724">
    <property type="entry name" value="TETRAACYLDISACCHARIDE 4'-KINASE"/>
    <property type="match status" value="1"/>
</dbReference>
<sequence>MSRLEQAWFDGSRWPYLLWPLACVFTGLAHRKKAHHLKQQWQPPIPLIVVGNISVGGTGKTPFTLALIEHLREQGYTPGVVSRGYKANPPSTPFRVSPGGVAEQCGDEPLMIVQRTNVPLFIDPDRVQACKALIEQTSCDIIISDDGLQHYRMGRTVEIAIIDGVRGLGNERCLPVGPLREPPNRLDDVDLIVVNGQGTATQKIVQEGAFTMRLVPNTLVSMFDASYLDISRFSGQRIHAVAGIGNPRRFYESLKSQGCEVIEHSFADHHQYQRNDITFGDGLPVIMTEKDAVKCRVFGALSHTYFMPVDAVLPTALFERLHNVLRERTPPLTN</sequence>
<dbReference type="GO" id="GO:0009244">
    <property type="term" value="P:lipopolysaccharide core region biosynthetic process"/>
    <property type="evidence" value="ECO:0007669"/>
    <property type="project" value="TreeGrafter"/>
</dbReference>
<feature type="binding site" evidence="13">
    <location>
        <begin position="54"/>
        <end position="61"/>
    </location>
    <ligand>
        <name>ATP</name>
        <dbReference type="ChEBI" id="CHEBI:30616"/>
    </ligand>
</feature>
<evidence type="ECO:0000256" key="10">
    <source>
        <dbReference type="ARBA" id="ARBA00022840"/>
    </source>
</evidence>
<dbReference type="GO" id="GO:0005524">
    <property type="term" value="F:ATP binding"/>
    <property type="evidence" value="ECO:0007669"/>
    <property type="project" value="UniProtKB-UniRule"/>
</dbReference>